<reference evidence="1 2" key="1">
    <citation type="submission" date="2024-05" db="EMBL/GenBank/DDBJ databases">
        <title>A high-quality chromosomal-level genome assembly of Topmouth culter (Culter alburnus).</title>
        <authorList>
            <person name="Zhao H."/>
        </authorList>
    </citation>
    <scope>NUCLEOTIDE SEQUENCE [LARGE SCALE GENOMIC DNA]</scope>
    <source>
        <strain evidence="1">CATC2023</strain>
        <tissue evidence="1">Muscle</tissue>
    </source>
</reference>
<gene>
    <name evidence="1" type="ORF">ABG768_005223</name>
</gene>
<evidence type="ECO:0000313" key="1">
    <source>
        <dbReference type="EMBL" id="KAK9964015.1"/>
    </source>
</evidence>
<keyword evidence="2" id="KW-1185">Reference proteome</keyword>
<dbReference type="EMBL" id="JAWDJR010000013">
    <property type="protein sequence ID" value="KAK9964015.1"/>
    <property type="molecule type" value="Genomic_DNA"/>
</dbReference>
<accession>A0AAW1ZV17</accession>
<dbReference type="Proteomes" id="UP001479290">
    <property type="component" value="Unassembled WGS sequence"/>
</dbReference>
<sequence>MANLIASLRRPKNSQLEHQNSNGNLLSLFCMFLSLAAPPLCPHTSLHLTGSHGRLTDPDIFRGGT</sequence>
<name>A0AAW1ZV17_CULAL</name>
<feature type="non-terminal residue" evidence="1">
    <location>
        <position position="65"/>
    </location>
</feature>
<proteinExistence type="predicted"/>
<organism evidence="1 2">
    <name type="scientific">Culter alburnus</name>
    <name type="common">Topmouth culter</name>
    <dbReference type="NCBI Taxonomy" id="194366"/>
    <lineage>
        <taxon>Eukaryota</taxon>
        <taxon>Metazoa</taxon>
        <taxon>Chordata</taxon>
        <taxon>Craniata</taxon>
        <taxon>Vertebrata</taxon>
        <taxon>Euteleostomi</taxon>
        <taxon>Actinopterygii</taxon>
        <taxon>Neopterygii</taxon>
        <taxon>Teleostei</taxon>
        <taxon>Ostariophysi</taxon>
        <taxon>Cypriniformes</taxon>
        <taxon>Xenocyprididae</taxon>
        <taxon>Xenocypridinae</taxon>
        <taxon>Culter</taxon>
    </lineage>
</organism>
<dbReference type="AlphaFoldDB" id="A0AAW1ZV17"/>
<evidence type="ECO:0000313" key="2">
    <source>
        <dbReference type="Proteomes" id="UP001479290"/>
    </source>
</evidence>
<comment type="caution">
    <text evidence="1">The sequence shown here is derived from an EMBL/GenBank/DDBJ whole genome shotgun (WGS) entry which is preliminary data.</text>
</comment>
<protein>
    <submittedName>
        <fullName evidence="1">Uncharacterized protein</fullName>
    </submittedName>
</protein>